<reference evidence="1 2" key="1">
    <citation type="submission" date="2018-05" db="EMBL/GenBank/DDBJ databases">
        <title>Leucothrix arctica sp. nov., isolated from Arctic seawater.</title>
        <authorList>
            <person name="Choi A."/>
            <person name="Baek K."/>
        </authorList>
    </citation>
    <scope>NUCLEOTIDE SEQUENCE [LARGE SCALE GENOMIC DNA]</scope>
    <source>
        <strain evidence="1 2">IMCC9719</strain>
    </source>
</reference>
<keyword evidence="2" id="KW-1185">Reference proteome</keyword>
<dbReference type="InterPro" id="IPR053841">
    <property type="entry name" value="MksE"/>
</dbReference>
<comment type="caution">
    <text evidence="1">The sequence shown here is derived from an EMBL/GenBank/DDBJ whole genome shotgun (WGS) entry which is preliminary data.</text>
</comment>
<evidence type="ECO:0000313" key="2">
    <source>
        <dbReference type="Proteomes" id="UP000245506"/>
    </source>
</evidence>
<dbReference type="Pfam" id="PF21980">
    <property type="entry name" value="MksE"/>
    <property type="match status" value="1"/>
</dbReference>
<dbReference type="EMBL" id="QGKL01000014">
    <property type="protein sequence ID" value="PWQ98082.1"/>
    <property type="molecule type" value="Genomic_DNA"/>
</dbReference>
<protein>
    <recommendedName>
        <fullName evidence="3">DUF4194 domain-containing protein</fullName>
    </recommendedName>
</protein>
<sequence length="212" mass="24750">MELRNMLETLLAGVFICQVSNSKLYQQLQNEETRSKVNETLAELGRHLCHTEHYEVYYCAYTDLSQVQDAKRVRNQFEAIRDQIAPVLSFITLQMRAEGRDAVLISGDTVKFHDLLSNIEQEQAHLNDLKQLGRYELFKKIRPKTASQERLITVLETLEKEGYIVLTNKESSIYQVSGKIEYFYSCLNFIRDHEQIPLEEEDEVQRGLELDN</sequence>
<dbReference type="RefSeq" id="WP_109822296.1">
    <property type="nucleotide sequence ID" value="NZ_QGKL01000014.1"/>
</dbReference>
<evidence type="ECO:0000313" key="1">
    <source>
        <dbReference type="EMBL" id="PWQ98082.1"/>
    </source>
</evidence>
<dbReference type="Proteomes" id="UP000245506">
    <property type="component" value="Unassembled WGS sequence"/>
</dbReference>
<accession>A0A317CP27</accession>
<evidence type="ECO:0008006" key="3">
    <source>
        <dbReference type="Google" id="ProtNLM"/>
    </source>
</evidence>
<dbReference type="AlphaFoldDB" id="A0A317CP27"/>
<gene>
    <name evidence="1" type="ORF">DKT75_04770</name>
</gene>
<organism evidence="1 2">
    <name type="scientific">Leucothrix arctica</name>
    <dbReference type="NCBI Taxonomy" id="1481894"/>
    <lineage>
        <taxon>Bacteria</taxon>
        <taxon>Pseudomonadati</taxon>
        <taxon>Pseudomonadota</taxon>
        <taxon>Gammaproteobacteria</taxon>
        <taxon>Thiotrichales</taxon>
        <taxon>Thiotrichaceae</taxon>
        <taxon>Leucothrix</taxon>
    </lineage>
</organism>
<proteinExistence type="predicted"/>
<name>A0A317CP27_9GAMM</name>
<dbReference type="OrthoDB" id="8565179at2"/>